<protein>
    <recommendedName>
        <fullName evidence="1">Tf2-1-like SH3-like domain-containing protein</fullName>
    </recommendedName>
</protein>
<organism evidence="2 3">
    <name type="scientific">Solanum verrucosum</name>
    <dbReference type="NCBI Taxonomy" id="315347"/>
    <lineage>
        <taxon>Eukaryota</taxon>
        <taxon>Viridiplantae</taxon>
        <taxon>Streptophyta</taxon>
        <taxon>Embryophyta</taxon>
        <taxon>Tracheophyta</taxon>
        <taxon>Spermatophyta</taxon>
        <taxon>Magnoliopsida</taxon>
        <taxon>eudicotyledons</taxon>
        <taxon>Gunneridae</taxon>
        <taxon>Pentapetalae</taxon>
        <taxon>asterids</taxon>
        <taxon>lamiids</taxon>
        <taxon>Solanales</taxon>
        <taxon>Solanaceae</taxon>
        <taxon>Solanoideae</taxon>
        <taxon>Solaneae</taxon>
        <taxon>Solanum</taxon>
    </lineage>
</organism>
<dbReference type="PANTHER" id="PTHR46148:SF60">
    <property type="entry name" value="CHROMO DOMAIN-CONTAINING PROTEIN"/>
    <property type="match status" value="1"/>
</dbReference>
<evidence type="ECO:0000259" key="1">
    <source>
        <dbReference type="Pfam" id="PF24626"/>
    </source>
</evidence>
<dbReference type="InterPro" id="IPR056924">
    <property type="entry name" value="SH3_Tf2-1"/>
</dbReference>
<feature type="domain" description="Tf2-1-like SH3-like" evidence="1">
    <location>
        <begin position="41"/>
        <end position="75"/>
    </location>
</feature>
<dbReference type="PANTHER" id="PTHR46148">
    <property type="entry name" value="CHROMO DOMAIN-CONTAINING PROTEIN"/>
    <property type="match status" value="1"/>
</dbReference>
<keyword evidence="3" id="KW-1185">Reference proteome</keyword>
<reference evidence="2" key="1">
    <citation type="submission" date="2023-08" db="EMBL/GenBank/DDBJ databases">
        <title>A de novo genome assembly of Solanum verrucosum Schlechtendal, a Mexican diploid species geographically isolated from the other diploid A-genome species in potato relatives.</title>
        <authorList>
            <person name="Hosaka K."/>
        </authorList>
    </citation>
    <scope>NUCLEOTIDE SEQUENCE</scope>
    <source>
        <tissue evidence="2">Young leaves</tissue>
    </source>
</reference>
<dbReference type="Pfam" id="PF24626">
    <property type="entry name" value="SH3_Tf2-1"/>
    <property type="match status" value="1"/>
</dbReference>
<dbReference type="Proteomes" id="UP001234989">
    <property type="component" value="Chromosome 10"/>
</dbReference>
<accession>A0AAF0ZRE7</accession>
<dbReference type="EMBL" id="CP133621">
    <property type="protein sequence ID" value="WMV49337.1"/>
    <property type="molecule type" value="Genomic_DNA"/>
</dbReference>
<gene>
    <name evidence="2" type="ORF">MTR67_042722</name>
</gene>
<evidence type="ECO:0000313" key="2">
    <source>
        <dbReference type="EMBL" id="WMV49337.1"/>
    </source>
</evidence>
<proteinExistence type="predicted"/>
<evidence type="ECO:0000313" key="3">
    <source>
        <dbReference type="Proteomes" id="UP001234989"/>
    </source>
</evidence>
<dbReference type="AlphaFoldDB" id="A0AAF0ZRE7"/>
<name>A0AAF0ZRE7_SOLVR</name>
<sequence length="107" mass="12166">MGSLACLGISKRPLAREIQTVGSKFMWLGIFENSGVLANIEVLKGVRPVAYRLALPPNFSRFYSVFRVSILKKYHGDGNYIIKWDLIVLDKDLRYEEEPGAIYDLDV</sequence>